<name>A0A858R5L4_9PROT</name>
<keyword evidence="1" id="KW-0472">Membrane</keyword>
<dbReference type="Proteomes" id="UP000501891">
    <property type="component" value="Chromosome"/>
</dbReference>
<dbReference type="Gene3D" id="2.60.40.10">
    <property type="entry name" value="Immunoglobulins"/>
    <property type="match status" value="1"/>
</dbReference>
<organism evidence="2 3">
    <name type="scientific">Aerophototrophica crusticola</name>
    <dbReference type="NCBI Taxonomy" id="1709002"/>
    <lineage>
        <taxon>Bacteria</taxon>
        <taxon>Pseudomonadati</taxon>
        <taxon>Pseudomonadota</taxon>
        <taxon>Alphaproteobacteria</taxon>
        <taxon>Rhodospirillales</taxon>
        <taxon>Rhodospirillaceae</taxon>
        <taxon>Aerophototrophica</taxon>
    </lineage>
</organism>
<dbReference type="AlphaFoldDB" id="A0A858R5L4"/>
<gene>
    <name evidence="2" type="ORF">HHL28_06035</name>
</gene>
<dbReference type="InterPro" id="IPR008620">
    <property type="entry name" value="FixH"/>
</dbReference>
<dbReference type="InterPro" id="IPR013783">
    <property type="entry name" value="Ig-like_fold"/>
</dbReference>
<protein>
    <submittedName>
        <fullName evidence="2">FixH family protein</fullName>
    </submittedName>
</protein>
<evidence type="ECO:0000313" key="2">
    <source>
        <dbReference type="EMBL" id="QJE72710.1"/>
    </source>
</evidence>
<keyword evidence="1" id="KW-1133">Transmembrane helix</keyword>
<dbReference type="EMBL" id="CP051775">
    <property type="protein sequence ID" value="QJE72710.1"/>
    <property type="molecule type" value="Genomic_DNA"/>
</dbReference>
<dbReference type="KEGG" id="acru:HHL28_06035"/>
<sequence>MVAATPSAPRKSTWIPWVFVGAMAVVVAVNGVMITAAVRSFSGLAVSKPFERGLQYNKVLDVQHRQDALGWKLTSAFTGMQGLDGTLTLTARDQEGKPLEGVALTATLQRPLGGAADITLDFLPLGDGRYAAPVSLPAPGQWELHATLVRGTAEYYLVQRVVAK</sequence>
<accession>A0A858R5L4</accession>
<keyword evidence="3" id="KW-1185">Reference proteome</keyword>
<dbReference type="Pfam" id="PF05751">
    <property type="entry name" value="FixH"/>
    <property type="match status" value="1"/>
</dbReference>
<keyword evidence="1" id="KW-0812">Transmembrane</keyword>
<proteinExistence type="predicted"/>
<evidence type="ECO:0000256" key="1">
    <source>
        <dbReference type="SAM" id="Phobius"/>
    </source>
</evidence>
<feature type="transmembrane region" description="Helical" evidence="1">
    <location>
        <begin position="14"/>
        <end position="38"/>
    </location>
</feature>
<evidence type="ECO:0000313" key="3">
    <source>
        <dbReference type="Proteomes" id="UP000501891"/>
    </source>
</evidence>
<reference evidence="2" key="1">
    <citation type="submission" date="2020-04" db="EMBL/GenBank/DDBJ databases">
        <title>A desert anoxygenic phototrophic bacterium fixes CO2 using RubisCO under aerobic conditions.</title>
        <authorList>
            <person name="Tang K."/>
        </authorList>
    </citation>
    <scope>NUCLEOTIDE SEQUENCE [LARGE SCALE GENOMIC DNA]</scope>
    <source>
        <strain evidence="2">MIMtkB3</strain>
    </source>
</reference>